<organism evidence="1 2">
    <name type="scientific">Allocoprobacillus halotolerans</name>
    <dbReference type="NCBI Taxonomy" id="2944914"/>
    <lineage>
        <taxon>Bacteria</taxon>
        <taxon>Bacillati</taxon>
        <taxon>Bacillota</taxon>
        <taxon>Erysipelotrichia</taxon>
        <taxon>Erysipelotrichales</taxon>
        <taxon>Erysipelotrichaceae</taxon>
        <taxon>Allocoprobacillus</taxon>
    </lineage>
</organism>
<evidence type="ECO:0000313" key="1">
    <source>
        <dbReference type="EMBL" id="UTY39421.1"/>
    </source>
</evidence>
<gene>
    <name evidence="1" type="ORF">NMU03_00885</name>
</gene>
<dbReference type="Proteomes" id="UP001060112">
    <property type="component" value="Chromosome"/>
</dbReference>
<protein>
    <recommendedName>
        <fullName evidence="3">DUF4145 domain-containing protein</fullName>
    </recommendedName>
</protein>
<name>A0ABY5I5D9_9FIRM</name>
<dbReference type="EMBL" id="CP101620">
    <property type="protein sequence ID" value="UTY39421.1"/>
    <property type="molecule type" value="Genomic_DNA"/>
</dbReference>
<accession>A0ABY5I5D9</accession>
<evidence type="ECO:0008006" key="3">
    <source>
        <dbReference type="Google" id="ProtNLM"/>
    </source>
</evidence>
<dbReference type="RefSeq" id="WP_290140505.1">
    <property type="nucleotide sequence ID" value="NZ_CP101620.1"/>
</dbReference>
<sequence>MNSDIEDIVSICPHCGKGIKPNLIFNTEYANGLSNNHTKWLAVMQCPICKQYFFVDQLILSDYYGDFDQIVNYHVYPKVIPEEINFDSRLNDLISPDFCTVYKQALIADNEGLNEITGLAFRKAFEILVKDYAAYLNKNIDKQEILKLTLKQTIDKYFKSSEFEPIFRKISWLGNDHSHTFNKHDDYNVNDLKRFIHACISKIISQLDLEELNNIESKNN</sequence>
<proteinExistence type="predicted"/>
<evidence type="ECO:0000313" key="2">
    <source>
        <dbReference type="Proteomes" id="UP001060112"/>
    </source>
</evidence>
<keyword evidence="2" id="KW-1185">Reference proteome</keyword>
<reference evidence="1" key="1">
    <citation type="submission" date="2022-07" db="EMBL/GenBank/DDBJ databases">
        <title>Faecal culturing of patients with breast cancer.</title>
        <authorList>
            <person name="Teng N.M.Y."/>
            <person name="Kiu R."/>
            <person name="Evans R."/>
            <person name="Baker D.J."/>
            <person name="Zenner C."/>
            <person name="Robinson S.D."/>
            <person name="Hall L.J."/>
        </authorList>
    </citation>
    <scope>NUCLEOTIDE SEQUENCE</scope>
    <source>
        <strain evidence="1">LH1062</strain>
    </source>
</reference>